<dbReference type="Proteomes" id="UP000001075">
    <property type="component" value="Unassembled WGS sequence"/>
</dbReference>
<evidence type="ECO:0000313" key="3">
    <source>
        <dbReference type="Proteomes" id="UP000001075"/>
    </source>
</evidence>
<dbReference type="EMBL" id="JH010643">
    <property type="protein sequence ID" value="EGV91462.1"/>
    <property type="molecule type" value="Genomic_DNA"/>
</dbReference>
<organism evidence="2 3">
    <name type="scientific">Cricetulus griseus</name>
    <name type="common">Chinese hamster</name>
    <name type="synonym">Cricetulus barabensis griseus</name>
    <dbReference type="NCBI Taxonomy" id="10029"/>
    <lineage>
        <taxon>Eukaryota</taxon>
        <taxon>Metazoa</taxon>
        <taxon>Chordata</taxon>
        <taxon>Craniata</taxon>
        <taxon>Vertebrata</taxon>
        <taxon>Euteleostomi</taxon>
        <taxon>Mammalia</taxon>
        <taxon>Eutheria</taxon>
        <taxon>Euarchontoglires</taxon>
        <taxon>Glires</taxon>
        <taxon>Rodentia</taxon>
        <taxon>Myomorpha</taxon>
        <taxon>Muroidea</taxon>
        <taxon>Cricetidae</taxon>
        <taxon>Cricetinae</taxon>
        <taxon>Cricetulus</taxon>
    </lineage>
</organism>
<reference evidence="3" key="1">
    <citation type="journal article" date="2011" name="Nat. Biotechnol.">
        <title>The genomic sequence of the Chinese hamster ovary (CHO)-K1 cell line.</title>
        <authorList>
            <person name="Xu X."/>
            <person name="Nagarajan H."/>
            <person name="Lewis N.E."/>
            <person name="Pan S."/>
            <person name="Cai Z."/>
            <person name="Liu X."/>
            <person name="Chen W."/>
            <person name="Xie M."/>
            <person name="Wang W."/>
            <person name="Hammond S."/>
            <person name="Andersen M.R."/>
            <person name="Neff N."/>
            <person name="Passarelli B."/>
            <person name="Koh W."/>
            <person name="Fan H.C."/>
            <person name="Wang J."/>
            <person name="Gui Y."/>
            <person name="Lee K.H."/>
            <person name="Betenbaugh M.J."/>
            <person name="Quake S.R."/>
            <person name="Famili I."/>
            <person name="Palsson B.O."/>
            <person name="Wang J."/>
        </authorList>
    </citation>
    <scope>NUCLEOTIDE SEQUENCE [LARGE SCALE GENOMIC DNA]</scope>
    <source>
        <strain evidence="3">CHO K1 cell line</strain>
    </source>
</reference>
<gene>
    <name evidence="2" type="ORF">I79_025854</name>
</gene>
<evidence type="ECO:0000313" key="2">
    <source>
        <dbReference type="EMBL" id="EGV91462.1"/>
    </source>
</evidence>
<evidence type="ECO:0000256" key="1">
    <source>
        <dbReference type="SAM" id="MobiDB-lite"/>
    </source>
</evidence>
<dbReference type="AlphaFoldDB" id="G3IPE7"/>
<name>G3IPE7_CRIGR</name>
<sequence length="57" mass="6074">MQLSCLIQTPGLFLLRPGGLNSGGPWEEAEPSHHSALPGTNKALEQGDFSGVLEQRT</sequence>
<dbReference type="InParanoid" id="G3IPE7"/>
<accession>G3IPE7</accession>
<protein>
    <submittedName>
        <fullName evidence="2">Uncharacterized protein</fullName>
    </submittedName>
</protein>
<proteinExistence type="predicted"/>
<feature type="region of interest" description="Disordered" evidence="1">
    <location>
        <begin position="22"/>
        <end position="57"/>
    </location>
</feature>